<feature type="compositionally biased region" description="Polar residues" evidence="1">
    <location>
        <begin position="81"/>
        <end position="94"/>
    </location>
</feature>
<feature type="region of interest" description="Disordered" evidence="1">
    <location>
        <begin position="63"/>
        <end position="113"/>
    </location>
</feature>
<reference evidence="2 3" key="1">
    <citation type="submission" date="2015-09" db="EMBL/GenBank/DDBJ databases">
        <authorList>
            <consortium name="Pathogen Informatics"/>
        </authorList>
    </citation>
    <scope>NUCLEOTIDE SEQUENCE [LARGE SCALE GENOMIC DNA]</scope>
    <source>
        <strain evidence="2 3">2789STDY5608891</strain>
    </source>
</reference>
<dbReference type="AlphaFoldDB" id="A0A173SLG1"/>
<dbReference type="InterPro" id="IPR024232">
    <property type="entry name" value="SpoIIIAH"/>
</dbReference>
<dbReference type="RefSeq" id="WP_055289753.1">
    <property type="nucleotide sequence ID" value="NZ_CP173382.1"/>
</dbReference>
<protein>
    <submittedName>
        <fullName evidence="2">SpoIIIAH-like protein</fullName>
    </submittedName>
</protein>
<dbReference type="Proteomes" id="UP000095492">
    <property type="component" value="Unassembled WGS sequence"/>
</dbReference>
<dbReference type="Gene3D" id="1.10.287.4300">
    <property type="entry name" value="Stage III sporulation protein AH-like"/>
    <property type="match status" value="1"/>
</dbReference>
<gene>
    <name evidence="2" type="ORF">ERS852448_01041</name>
</gene>
<dbReference type="Pfam" id="PF12685">
    <property type="entry name" value="SpoIIIAH"/>
    <property type="match status" value="1"/>
</dbReference>
<dbReference type="STRING" id="39490.ERS852448_01041"/>
<evidence type="ECO:0000256" key="1">
    <source>
        <dbReference type="SAM" id="MobiDB-lite"/>
    </source>
</evidence>
<sequence length="234" mass="25060">MKKIFRKNQIIITALALMIAVAGYISYTRANVAENDAIQTAGETNDISDGEQIGEIFTDTEDNTQAASAADAQAEERSGQDTENSGAGSETQTEADGGNAEEIQNPGETVQTSAQAQSLAFASEVKLNREQVRSKNKETLMEIINNTSIAEAQKQDAIDSMIQMTDVAEKENAAEILLEAKGFSDVVVSITDNEADVVLNMGDVTDAKRAQVEDIVKRKTGISAENIVITPLSQ</sequence>
<evidence type="ECO:0000313" key="3">
    <source>
        <dbReference type="Proteomes" id="UP000095492"/>
    </source>
</evidence>
<dbReference type="EMBL" id="CYYA01000005">
    <property type="protein sequence ID" value="CUM91060.1"/>
    <property type="molecule type" value="Genomic_DNA"/>
</dbReference>
<organism evidence="2 3">
    <name type="scientific">Eubacterium ramulus</name>
    <dbReference type="NCBI Taxonomy" id="39490"/>
    <lineage>
        <taxon>Bacteria</taxon>
        <taxon>Bacillati</taxon>
        <taxon>Bacillota</taxon>
        <taxon>Clostridia</taxon>
        <taxon>Eubacteriales</taxon>
        <taxon>Eubacteriaceae</taxon>
        <taxon>Eubacterium</taxon>
    </lineage>
</organism>
<dbReference type="InterPro" id="IPR038503">
    <property type="entry name" value="SpoIIIAH_sf"/>
</dbReference>
<proteinExistence type="predicted"/>
<evidence type="ECO:0000313" key="2">
    <source>
        <dbReference type="EMBL" id="CUM91060.1"/>
    </source>
</evidence>
<accession>A0A173SLG1</accession>
<name>A0A173SLG1_EUBRA</name>
<dbReference type="GeneID" id="97390370"/>